<accession>A0A1M5DG08</accession>
<dbReference type="RefSeq" id="WP_073167373.1">
    <property type="nucleotide sequence ID" value="NZ_FQUW01000049.1"/>
</dbReference>
<evidence type="ECO:0000313" key="2">
    <source>
        <dbReference type="Proteomes" id="UP000184196"/>
    </source>
</evidence>
<proteinExistence type="predicted"/>
<gene>
    <name evidence="1" type="ORF">SAMN02745218_02810</name>
</gene>
<reference evidence="2" key="1">
    <citation type="submission" date="2016-11" db="EMBL/GenBank/DDBJ databases">
        <authorList>
            <person name="Varghese N."/>
            <person name="Submissions S."/>
        </authorList>
    </citation>
    <scope>NUCLEOTIDE SEQUENCE [LARGE SCALE GENOMIC DNA]</scope>
    <source>
        <strain evidence="2">DSM 11792</strain>
    </source>
</reference>
<name>A0A1M5DG08_9FIRM</name>
<dbReference type="AlphaFoldDB" id="A0A1M5DG08"/>
<dbReference type="Proteomes" id="UP000184196">
    <property type="component" value="Unassembled WGS sequence"/>
</dbReference>
<dbReference type="EMBL" id="FQUW01000049">
    <property type="protein sequence ID" value="SHF65855.1"/>
    <property type="molecule type" value="Genomic_DNA"/>
</dbReference>
<organism evidence="1 2">
    <name type="scientific">Desulfofundulus australicus DSM 11792</name>
    <dbReference type="NCBI Taxonomy" id="1121425"/>
    <lineage>
        <taxon>Bacteria</taxon>
        <taxon>Bacillati</taxon>
        <taxon>Bacillota</taxon>
        <taxon>Clostridia</taxon>
        <taxon>Eubacteriales</taxon>
        <taxon>Peptococcaceae</taxon>
        <taxon>Desulfofundulus</taxon>
    </lineage>
</organism>
<protein>
    <submittedName>
        <fullName evidence="1">Uncharacterized protein</fullName>
    </submittedName>
</protein>
<evidence type="ECO:0000313" key="1">
    <source>
        <dbReference type="EMBL" id="SHF65855.1"/>
    </source>
</evidence>
<sequence length="69" mass="7988">MVEVIQGRLTAANKDQALREMESRLRKSGYELAGKYFLRPCVIQPWGDVIWWEYTARVRSLAGEGYRPA</sequence>
<keyword evidence="2" id="KW-1185">Reference proteome</keyword>